<evidence type="ECO:0000313" key="2">
    <source>
        <dbReference type="EMBL" id="CZT04865.1"/>
    </source>
</evidence>
<dbReference type="AlphaFoldDB" id="A0A1E1L2X1"/>
<dbReference type="EMBL" id="FJUX01000071">
    <property type="protein sequence ID" value="CZT04865.1"/>
    <property type="molecule type" value="Genomic_DNA"/>
</dbReference>
<feature type="region of interest" description="Disordered" evidence="1">
    <location>
        <begin position="125"/>
        <end position="209"/>
    </location>
</feature>
<dbReference type="OrthoDB" id="25129at2759"/>
<sequence length="777" mass="86660">MATSFLRGGFEQGDIPPFSTERLKRITWTSPPYPTSDLEARYRLSNGKVKPSNMHILDALYDHHMDPSPLADIAEPADFLKYMKDHADPINDYDIETLPSVSNVVVRAVKRIPVVSPAVEMLEDKSVEPSSPEISLQEMPTAIGIPGPDVSDVRGRDEEGSSATSSLESSVQRLSVAIDMPVRDASNVRERDEDNSSATSSLTSSSLAASSLRSSVATTSYGSMEKTSHRFGLYSTGKGPIITVTSLDDSKTDPNLQGTVSDFDASELHGKGDGVAVPIRSIGMPKPDPTPRNTLIGLANAERFPGHNSLILKWYPPFVAVLGPQEPLSMLRQNVEAKALKLFDAGSRFEKLSTSSGICIPRVLKLDIHNRVLAMSDIGDWPTMKDALQRLAELDEERDKRERENTTREIEQQEQERQEAMQHERRERLKGGGERGEEEKAERMKAVKEKAVKEWTERERAGRERETKEKAEREIRQQHGRDIWHSFTKIGNSIGEFFAKLHAPSTINRIPSQELLEFENLNVKEFNYSYRIQDLKCILRGAGIRDYSALMKIIIKDWKEPAGADCFAIGDLTTESFLLQDTDSLSLIGWKPELLLADHTLGLIGWQFAGPGRGINGDMAKLFASIRILTADTVVGDTKHFAATALLKAIIKSYCRQSWKLSPPDGHLPVDGQLSWNGQEWDWASREFPQETMAILRSAFIVYGRSLIDAAWAEYELCKCDSGPHPYEELCGVRGSLLGDGVWHIRMAGIDVLEFENNWRMVMEDGTSPLLGFVFGE</sequence>
<gene>
    <name evidence="2" type="ORF">RAG0_11165</name>
</gene>
<dbReference type="Gene3D" id="3.30.200.20">
    <property type="entry name" value="Phosphorylase Kinase, domain 1"/>
    <property type="match status" value="1"/>
</dbReference>
<organism evidence="2 3">
    <name type="scientific">Rhynchosporium agropyri</name>
    <dbReference type="NCBI Taxonomy" id="914238"/>
    <lineage>
        <taxon>Eukaryota</taxon>
        <taxon>Fungi</taxon>
        <taxon>Dikarya</taxon>
        <taxon>Ascomycota</taxon>
        <taxon>Pezizomycotina</taxon>
        <taxon>Leotiomycetes</taxon>
        <taxon>Helotiales</taxon>
        <taxon>Ploettnerulaceae</taxon>
        <taxon>Rhynchosporium</taxon>
    </lineage>
</organism>
<feature type="compositionally biased region" description="Basic and acidic residues" evidence="1">
    <location>
        <begin position="397"/>
        <end position="445"/>
    </location>
</feature>
<name>A0A1E1L2X1_9HELO</name>
<proteinExistence type="predicted"/>
<keyword evidence="3" id="KW-1185">Reference proteome</keyword>
<accession>A0A1E1L2X1</accession>
<dbReference type="Proteomes" id="UP000178912">
    <property type="component" value="Unassembled WGS sequence"/>
</dbReference>
<feature type="region of interest" description="Disordered" evidence="1">
    <location>
        <begin position="457"/>
        <end position="477"/>
    </location>
</feature>
<feature type="compositionally biased region" description="Low complexity" evidence="1">
    <location>
        <begin position="196"/>
        <end position="209"/>
    </location>
</feature>
<evidence type="ECO:0000313" key="3">
    <source>
        <dbReference type="Proteomes" id="UP000178912"/>
    </source>
</evidence>
<protein>
    <submittedName>
        <fullName evidence="2">Uncharacterized protein</fullName>
    </submittedName>
</protein>
<reference evidence="3" key="1">
    <citation type="submission" date="2016-03" db="EMBL/GenBank/DDBJ databases">
        <authorList>
            <person name="Guldener U."/>
        </authorList>
    </citation>
    <scope>NUCLEOTIDE SEQUENCE [LARGE SCALE GENOMIC DNA]</scope>
    <source>
        <strain evidence="3">04CH-RAC-A.6.1</strain>
    </source>
</reference>
<feature type="compositionally biased region" description="Low complexity" evidence="1">
    <location>
        <begin position="161"/>
        <end position="170"/>
    </location>
</feature>
<evidence type="ECO:0000256" key="1">
    <source>
        <dbReference type="SAM" id="MobiDB-lite"/>
    </source>
</evidence>
<feature type="region of interest" description="Disordered" evidence="1">
    <location>
        <begin position="396"/>
        <end position="445"/>
    </location>
</feature>